<feature type="region of interest" description="Disordered" evidence="1">
    <location>
        <begin position="44"/>
        <end position="70"/>
    </location>
</feature>
<dbReference type="Gene3D" id="3.60.10.10">
    <property type="entry name" value="Endonuclease/exonuclease/phosphatase"/>
    <property type="match status" value="1"/>
</dbReference>
<keyword evidence="2" id="KW-0378">Hydrolase</keyword>
<dbReference type="Proteomes" id="UP000589626">
    <property type="component" value="Unassembled WGS sequence"/>
</dbReference>
<dbReference type="InterPro" id="IPR036691">
    <property type="entry name" value="Endo/exonu/phosph_ase_sf"/>
</dbReference>
<dbReference type="GO" id="GO:0004527">
    <property type="term" value="F:exonuclease activity"/>
    <property type="evidence" value="ECO:0007669"/>
    <property type="project" value="UniProtKB-KW"/>
</dbReference>
<evidence type="ECO:0000313" key="3">
    <source>
        <dbReference type="Proteomes" id="UP000589626"/>
    </source>
</evidence>
<evidence type="ECO:0000256" key="1">
    <source>
        <dbReference type="SAM" id="MobiDB-lite"/>
    </source>
</evidence>
<dbReference type="GO" id="GO:0004519">
    <property type="term" value="F:endonuclease activity"/>
    <property type="evidence" value="ECO:0007669"/>
    <property type="project" value="UniProtKB-KW"/>
</dbReference>
<keyword evidence="2" id="KW-0255">Endonuclease</keyword>
<keyword evidence="3" id="KW-1185">Reference proteome</keyword>
<dbReference type="EMBL" id="JACHWR010000002">
    <property type="protein sequence ID" value="MBB3042705.1"/>
    <property type="molecule type" value="Genomic_DNA"/>
</dbReference>
<dbReference type="RefSeq" id="WP_183592648.1">
    <property type="nucleotide sequence ID" value="NZ_JACHWR010000002.1"/>
</dbReference>
<comment type="caution">
    <text evidence="2">The sequence shown here is derived from an EMBL/GenBank/DDBJ whole genome shotgun (WGS) entry which is preliminary data.</text>
</comment>
<dbReference type="SUPFAM" id="SSF56219">
    <property type="entry name" value="DNase I-like"/>
    <property type="match status" value="1"/>
</dbReference>
<sequence length="358" mass="40018">MVRRVRRGRRDDVRRRRAAWAGPPPLLLLVTVLGVLVAPAVADDRPTDPPADPSAVHVDPPTSAAATPRSIEPRLVRRVETSSRGGRAATGADVAPLQPAVDIGVASMNMLRLLTPEQARADARRLTADPAVDVVGWQEAQHFRSVLRSLPGWRTATFERRGDISELAVSWRADRFRLVRSKLVYGIPGVRPDEGRYPFAGRRIAIVTLEHRESGRRLTVLDAHLPTMIEDEGVPGRWAATLNASRARQHLARIARAWSRVGSRWVVGTGDLNFDARADARQRSPGGPIRMLGRVAISSYQALGARTPPTYPELQRRIDYVWVDRAARREGRMEFLRHWVLPDFNSDHRPIVVRLRLT</sequence>
<accession>A0A7W4VW08</accession>
<name>A0A7W4VW08_9ACTN</name>
<dbReference type="AlphaFoldDB" id="A0A7W4VW08"/>
<organism evidence="2 3">
    <name type="scientific">Nocardioides soli</name>
    <dbReference type="NCBI Taxonomy" id="1036020"/>
    <lineage>
        <taxon>Bacteria</taxon>
        <taxon>Bacillati</taxon>
        <taxon>Actinomycetota</taxon>
        <taxon>Actinomycetes</taxon>
        <taxon>Propionibacteriales</taxon>
        <taxon>Nocardioidaceae</taxon>
        <taxon>Nocardioides</taxon>
    </lineage>
</organism>
<keyword evidence="2" id="KW-0540">Nuclease</keyword>
<keyword evidence="2" id="KW-0269">Exonuclease</keyword>
<evidence type="ECO:0000313" key="2">
    <source>
        <dbReference type="EMBL" id="MBB3042705.1"/>
    </source>
</evidence>
<reference evidence="2 3" key="1">
    <citation type="submission" date="2020-08" db="EMBL/GenBank/DDBJ databases">
        <title>Sequencing the genomes of 1000 actinobacteria strains.</title>
        <authorList>
            <person name="Klenk H.-P."/>
        </authorList>
    </citation>
    <scope>NUCLEOTIDE SEQUENCE [LARGE SCALE GENOMIC DNA]</scope>
    <source>
        <strain evidence="2 3">DSM 105498</strain>
    </source>
</reference>
<protein>
    <submittedName>
        <fullName evidence="2">Endonuclease/exonuclease/phosphatase family metal-dependent hydrolase</fullName>
    </submittedName>
</protein>
<gene>
    <name evidence="2" type="ORF">FHU40_002523</name>
</gene>
<proteinExistence type="predicted"/>